<reference evidence="2" key="2">
    <citation type="submission" date="2023-06" db="EMBL/GenBank/DDBJ databases">
        <authorList>
            <person name="Kobayashi Y."/>
            <person name="Kayamori A."/>
            <person name="Aoki K."/>
            <person name="Shiwa Y."/>
            <person name="Fujita N."/>
            <person name="Sugita T."/>
            <person name="Iwasaki W."/>
            <person name="Tanaka N."/>
            <person name="Takashima M."/>
        </authorList>
    </citation>
    <scope>NUCLEOTIDE SEQUENCE</scope>
    <source>
        <strain evidence="2">HIS016</strain>
    </source>
</reference>
<reference evidence="2" key="1">
    <citation type="journal article" date="2023" name="BMC Genomics">
        <title>Chromosome-level genome assemblies of Cutaneotrichosporon spp. (Trichosporonales, Basidiomycota) reveal imbalanced evolution between nucleotide sequences and chromosome synteny.</title>
        <authorList>
            <person name="Kobayashi Y."/>
            <person name="Kayamori A."/>
            <person name="Aoki K."/>
            <person name="Shiwa Y."/>
            <person name="Matsutani M."/>
            <person name="Fujita N."/>
            <person name="Sugita T."/>
            <person name="Iwasaki W."/>
            <person name="Tanaka N."/>
            <person name="Takashima M."/>
        </authorList>
    </citation>
    <scope>NUCLEOTIDE SEQUENCE</scope>
    <source>
        <strain evidence="2">HIS016</strain>
    </source>
</reference>
<sequence>MDASRPTRGDRPPLPPRYGTGGNNPSPSRGASQRQTGRRDSTETNGTSGQARQILSPVPVTMSQKGLNPPPLPPRGSSPSVFSGREGSTFSRRNGRITSPPPEDLELFAHHCRLFFFSAAPPETSQAYISATLAKLPPAHRAAYTRLQSQLRSEAHLHHLRVRISSFHALLSSTLSSGSLSLPARSDLGCLRARSERAERLDHFIRTWGTSSTGPQLPFFRGLWGALRVQSRGRQHGGAGVRRVVWEIDDAVFLESGGPEFMAEAVAVLKGVLGFEDQPLCTPPKLRRATPIPDSPADDQDLRARSGSDPFTDRRTPGGPPPPPQPRKTSGRGPAPPPPISRRKASPNVEESQWRDITAPVSPLLSSDYPADREALLGGAPRSPLSLVPMIADPDRDSIDSRSFDLGEEEAELNRPRFRLWTFPAHIADDEASALMRLFPRFVGRGVDPRLRASTPAPRDKDLELGLVSGVAGDVWSTLSVDGVEVRIPRPEREGEAGVVRCGTGRMWGGGANRRAGWEGGVWFRFKRWWRRLFGLA</sequence>
<protein>
    <submittedName>
        <fullName evidence="2">Uncharacterized protein</fullName>
    </submittedName>
</protein>
<comment type="caution">
    <text evidence="2">The sequence shown here is derived from an EMBL/GenBank/DDBJ whole genome shotgun (WGS) entry which is preliminary data.</text>
</comment>
<feature type="compositionally biased region" description="Polar residues" evidence="1">
    <location>
        <begin position="43"/>
        <end position="53"/>
    </location>
</feature>
<dbReference type="AlphaFoldDB" id="A0AAD3TP17"/>
<accession>A0AAD3TP17</accession>
<keyword evidence="3" id="KW-1185">Reference proteome</keyword>
<feature type="compositionally biased region" description="Basic and acidic residues" evidence="1">
    <location>
        <begin position="1"/>
        <end position="11"/>
    </location>
</feature>
<feature type="region of interest" description="Disordered" evidence="1">
    <location>
        <begin position="281"/>
        <end position="355"/>
    </location>
</feature>
<name>A0AAD3TP17_9TREE</name>
<dbReference type="EMBL" id="BTCM01000001">
    <property type="protein sequence ID" value="GMK53989.1"/>
    <property type="molecule type" value="Genomic_DNA"/>
</dbReference>
<gene>
    <name evidence="2" type="ORF">CspeluHIS016_0105750</name>
</gene>
<evidence type="ECO:0000313" key="3">
    <source>
        <dbReference type="Proteomes" id="UP001222932"/>
    </source>
</evidence>
<evidence type="ECO:0000256" key="1">
    <source>
        <dbReference type="SAM" id="MobiDB-lite"/>
    </source>
</evidence>
<proteinExistence type="predicted"/>
<organism evidence="2 3">
    <name type="scientific">Cutaneotrichosporon spelunceum</name>
    <dbReference type="NCBI Taxonomy" id="1672016"/>
    <lineage>
        <taxon>Eukaryota</taxon>
        <taxon>Fungi</taxon>
        <taxon>Dikarya</taxon>
        <taxon>Basidiomycota</taxon>
        <taxon>Agaricomycotina</taxon>
        <taxon>Tremellomycetes</taxon>
        <taxon>Trichosporonales</taxon>
        <taxon>Trichosporonaceae</taxon>
        <taxon>Cutaneotrichosporon</taxon>
    </lineage>
</organism>
<evidence type="ECO:0000313" key="2">
    <source>
        <dbReference type="EMBL" id="GMK53989.1"/>
    </source>
</evidence>
<feature type="compositionally biased region" description="Polar residues" evidence="1">
    <location>
        <begin position="23"/>
        <end position="35"/>
    </location>
</feature>
<feature type="region of interest" description="Disordered" evidence="1">
    <location>
        <begin position="1"/>
        <end position="102"/>
    </location>
</feature>
<feature type="compositionally biased region" description="Basic and acidic residues" evidence="1">
    <location>
        <begin position="300"/>
        <end position="316"/>
    </location>
</feature>
<dbReference type="Proteomes" id="UP001222932">
    <property type="component" value="Unassembled WGS sequence"/>
</dbReference>